<gene>
    <name evidence="1" type="ORF">CC77DRAFT_151259</name>
</gene>
<name>A0A177DHK7_ALTAL</name>
<dbReference type="Proteomes" id="UP000077248">
    <property type="component" value="Unassembled WGS sequence"/>
</dbReference>
<evidence type="ECO:0000313" key="1">
    <source>
        <dbReference type="EMBL" id="OAG19205.1"/>
    </source>
</evidence>
<organism evidence="1 2">
    <name type="scientific">Alternaria alternata</name>
    <name type="common">Alternaria rot fungus</name>
    <name type="synonym">Torula alternata</name>
    <dbReference type="NCBI Taxonomy" id="5599"/>
    <lineage>
        <taxon>Eukaryota</taxon>
        <taxon>Fungi</taxon>
        <taxon>Dikarya</taxon>
        <taxon>Ascomycota</taxon>
        <taxon>Pezizomycotina</taxon>
        <taxon>Dothideomycetes</taxon>
        <taxon>Pleosporomycetidae</taxon>
        <taxon>Pleosporales</taxon>
        <taxon>Pleosporineae</taxon>
        <taxon>Pleosporaceae</taxon>
        <taxon>Alternaria</taxon>
        <taxon>Alternaria sect. Alternaria</taxon>
        <taxon>Alternaria alternata complex</taxon>
    </lineage>
</organism>
<protein>
    <submittedName>
        <fullName evidence="1">Uncharacterized protein</fullName>
    </submittedName>
</protein>
<dbReference type="KEGG" id="aalt:CC77DRAFT_151259"/>
<accession>A0A177DHK7</accession>
<dbReference type="AlphaFoldDB" id="A0A177DHK7"/>
<keyword evidence="2" id="KW-1185">Reference proteome</keyword>
<evidence type="ECO:0000313" key="2">
    <source>
        <dbReference type="Proteomes" id="UP000077248"/>
    </source>
</evidence>
<dbReference type="GeneID" id="29115907"/>
<dbReference type="RefSeq" id="XP_018384626.1">
    <property type="nucleotide sequence ID" value="XM_018530313.1"/>
</dbReference>
<sequence>MRACVGPSVHVVVMSNTLCPLRVSTPHCSRIAPHAVVFFFTFHFHILPSLSRSCAHQFWRLQARGCRCCPGARPTVAHTRLATGQVITHGRYCDIRTMGALGQHAPADEGHANPLCINKSTAGMDNGAPWISSLVCLSRLSPPKVISPW</sequence>
<dbReference type="VEuPathDB" id="FungiDB:CC77DRAFT_151259"/>
<dbReference type="EMBL" id="KV441481">
    <property type="protein sequence ID" value="OAG19205.1"/>
    <property type="molecule type" value="Genomic_DNA"/>
</dbReference>
<reference evidence="1 2" key="1">
    <citation type="submission" date="2016-05" db="EMBL/GenBank/DDBJ databases">
        <title>Comparative analysis of secretome profiles of manganese(II)-oxidizing ascomycete fungi.</title>
        <authorList>
            <consortium name="DOE Joint Genome Institute"/>
            <person name="Zeiner C.A."/>
            <person name="Purvine S.O."/>
            <person name="Zink E.M."/>
            <person name="Wu S."/>
            <person name="Pasa-Tolic L."/>
            <person name="Chaput D.L."/>
            <person name="Haridas S."/>
            <person name="Grigoriev I.V."/>
            <person name="Santelli C.M."/>
            <person name="Hansel C.M."/>
        </authorList>
    </citation>
    <scope>NUCLEOTIDE SEQUENCE [LARGE SCALE GENOMIC DNA]</scope>
    <source>
        <strain evidence="1 2">SRC1lrK2f</strain>
    </source>
</reference>
<proteinExistence type="predicted"/>